<organism evidence="1 2">
    <name type="scientific">Trichonephila clavipes</name>
    <name type="common">Golden silk orbweaver</name>
    <name type="synonym">Nephila clavipes</name>
    <dbReference type="NCBI Taxonomy" id="2585209"/>
    <lineage>
        <taxon>Eukaryota</taxon>
        <taxon>Metazoa</taxon>
        <taxon>Ecdysozoa</taxon>
        <taxon>Arthropoda</taxon>
        <taxon>Chelicerata</taxon>
        <taxon>Arachnida</taxon>
        <taxon>Araneae</taxon>
        <taxon>Araneomorphae</taxon>
        <taxon>Entelegynae</taxon>
        <taxon>Araneoidea</taxon>
        <taxon>Nephilidae</taxon>
        <taxon>Trichonephila</taxon>
    </lineage>
</organism>
<comment type="caution">
    <text evidence="1">The sequence shown here is derived from an EMBL/GenBank/DDBJ whole genome shotgun (WGS) entry which is preliminary data.</text>
</comment>
<dbReference type="AlphaFoldDB" id="A0A8X6VYH2"/>
<evidence type="ECO:0000313" key="2">
    <source>
        <dbReference type="Proteomes" id="UP000887159"/>
    </source>
</evidence>
<evidence type="ECO:0000313" key="1">
    <source>
        <dbReference type="EMBL" id="GFY24764.1"/>
    </source>
</evidence>
<proteinExistence type="predicted"/>
<keyword evidence="2" id="KW-1185">Reference proteome</keyword>
<gene>
    <name evidence="1" type="ORF">TNCV_2689551</name>
</gene>
<accession>A0A8X6VYH2</accession>
<reference evidence="1" key="1">
    <citation type="submission" date="2020-08" db="EMBL/GenBank/DDBJ databases">
        <title>Multicomponent nature underlies the extraordinary mechanical properties of spider dragline silk.</title>
        <authorList>
            <person name="Kono N."/>
            <person name="Nakamura H."/>
            <person name="Mori M."/>
            <person name="Yoshida Y."/>
            <person name="Ohtoshi R."/>
            <person name="Malay A.D."/>
            <person name="Moran D.A.P."/>
            <person name="Tomita M."/>
            <person name="Numata K."/>
            <person name="Arakawa K."/>
        </authorList>
    </citation>
    <scope>NUCLEOTIDE SEQUENCE</scope>
</reference>
<sequence length="92" mass="10419">MMQQPMRTRAYCALPSIRDHWALRCMRCFDQVVSLKQDPQCLNPQTILVLIYRPTAVGMKGGVNLVQPGNRSRTSGVEVRYATTRLNINIAV</sequence>
<name>A0A8X6VYH2_TRICX</name>
<dbReference type="EMBL" id="BMAU01021370">
    <property type="protein sequence ID" value="GFY24764.1"/>
    <property type="molecule type" value="Genomic_DNA"/>
</dbReference>
<protein>
    <submittedName>
        <fullName evidence="1">Uncharacterized protein</fullName>
    </submittedName>
</protein>
<dbReference type="Proteomes" id="UP000887159">
    <property type="component" value="Unassembled WGS sequence"/>
</dbReference>